<keyword evidence="1" id="KW-0732">Signal</keyword>
<sequence length="453" mass="48468">MGMVKRAGYLSLFLLGVIGGMTTSAASAAEPLNVQSDSDVAAQLGIVQGEGNGVTAAYLNKAATRLQGAIMSLRLQGLESEALSYRGASHFQDASGLSKENQAILGYLSAHPELGWEGASGQLFNPLAGLTAGEYDKVLLEALGYRQGVDFEFANVRDFAAKIGLTSLAKQSDLKNVHIVSGTLEALRLPTKGGKATLGSLLAEKGKLDPAILADLQKPTLRLMQSDATGSYLTDEKGMTLYYFSKDVADPNACTGQCLANWPVYSSDHFIVPAQFQASDFSGFTRTNGKKQVTYKGWPLYFFVKDTKPGDTLGNNVNQVWFTVQPSGGGVAIGTKPELGNYLTDANGMTLYYYEQDTKGVSNCEGKCLDKWPVFYSSSLSAPAGVDLADFGTLVRSNGTLQTTYKGFPLYYWVGDKLRGDTTGQDVGHVWYVVEPAKFAGTKAENAAVKTSK</sequence>
<keyword evidence="3" id="KW-1185">Reference proteome</keyword>
<feature type="chain" id="PRO_5018593261" description="Lipoprotein" evidence="1">
    <location>
        <begin position="29"/>
        <end position="453"/>
    </location>
</feature>
<dbReference type="PANTHER" id="PTHR39335:SF1">
    <property type="entry name" value="BLL4220 PROTEIN"/>
    <property type="match status" value="1"/>
</dbReference>
<proteinExistence type="predicted"/>
<dbReference type="Pfam" id="PF03640">
    <property type="entry name" value="Lipoprotein_15"/>
    <property type="match status" value="4"/>
</dbReference>
<evidence type="ECO:0000256" key="1">
    <source>
        <dbReference type="SAM" id="SignalP"/>
    </source>
</evidence>
<dbReference type="GO" id="GO:0043448">
    <property type="term" value="P:alkane catabolic process"/>
    <property type="evidence" value="ECO:0007669"/>
    <property type="project" value="TreeGrafter"/>
</dbReference>
<name>A0A3S0IB15_9BACL</name>
<gene>
    <name evidence="2" type="ORF">EJQ19_14425</name>
</gene>
<dbReference type="PANTHER" id="PTHR39335">
    <property type="entry name" value="BLL4220 PROTEIN"/>
    <property type="match status" value="1"/>
</dbReference>
<dbReference type="OrthoDB" id="9800666at2"/>
<protein>
    <recommendedName>
        <fullName evidence="4">Lipoprotein</fullName>
    </recommendedName>
</protein>
<dbReference type="AlphaFoldDB" id="A0A3S0IB15"/>
<feature type="signal peptide" evidence="1">
    <location>
        <begin position="1"/>
        <end position="28"/>
    </location>
</feature>
<dbReference type="Proteomes" id="UP000276128">
    <property type="component" value="Unassembled WGS sequence"/>
</dbReference>
<reference evidence="2 3" key="1">
    <citation type="submission" date="2018-12" db="EMBL/GenBank/DDBJ databases">
        <title>Bacillus ochoae sp. nov., Paenibacillus whitsoniae sp. nov., Paenibacillus spiritus sp. nov. Isolated from the Mars Exploration Rover during spacecraft assembly.</title>
        <authorList>
            <person name="Seuylemezian A."/>
            <person name="Vaishampayan P."/>
        </authorList>
    </citation>
    <scope>NUCLEOTIDE SEQUENCE [LARGE SCALE GENOMIC DNA]</scope>
    <source>
        <strain evidence="2 3">MER 54</strain>
    </source>
</reference>
<comment type="caution">
    <text evidence="2">The sequence shown here is derived from an EMBL/GenBank/DDBJ whole genome shotgun (WGS) entry which is preliminary data.</text>
</comment>
<evidence type="ECO:0008006" key="4">
    <source>
        <dbReference type="Google" id="ProtNLM"/>
    </source>
</evidence>
<dbReference type="EMBL" id="RXHU01000040">
    <property type="protein sequence ID" value="RTE09055.1"/>
    <property type="molecule type" value="Genomic_DNA"/>
</dbReference>
<dbReference type="RefSeq" id="WP_126141935.1">
    <property type="nucleotide sequence ID" value="NZ_RXHU01000040.1"/>
</dbReference>
<evidence type="ECO:0000313" key="3">
    <source>
        <dbReference type="Proteomes" id="UP000276128"/>
    </source>
</evidence>
<dbReference type="InterPro" id="IPR005297">
    <property type="entry name" value="Lipoprotein_repeat"/>
</dbReference>
<accession>A0A3S0IB15</accession>
<organism evidence="2 3">
    <name type="scientific">Paenibacillus whitsoniae</name>
    <dbReference type="NCBI Taxonomy" id="2496558"/>
    <lineage>
        <taxon>Bacteria</taxon>
        <taxon>Bacillati</taxon>
        <taxon>Bacillota</taxon>
        <taxon>Bacilli</taxon>
        <taxon>Bacillales</taxon>
        <taxon>Paenibacillaceae</taxon>
        <taxon>Paenibacillus</taxon>
    </lineage>
</organism>
<evidence type="ECO:0000313" key="2">
    <source>
        <dbReference type="EMBL" id="RTE09055.1"/>
    </source>
</evidence>